<proteinExistence type="predicted"/>
<evidence type="ECO:0008006" key="6">
    <source>
        <dbReference type="Google" id="ProtNLM"/>
    </source>
</evidence>
<dbReference type="Proteomes" id="UP000335496">
    <property type="component" value="Unassembled WGS sequence"/>
</dbReference>
<dbReference type="EMBL" id="RCXL01000037">
    <property type="protein sequence ID" value="RYT69239.1"/>
    <property type="molecule type" value="Genomic_DNA"/>
</dbReference>
<evidence type="ECO:0000313" key="4">
    <source>
        <dbReference type="Proteomes" id="UP000291917"/>
    </source>
</evidence>
<organism evidence="3 4">
    <name type="scientific">Bacteroides eggerthii</name>
    <dbReference type="NCBI Taxonomy" id="28111"/>
    <lineage>
        <taxon>Bacteria</taxon>
        <taxon>Pseudomonadati</taxon>
        <taxon>Bacteroidota</taxon>
        <taxon>Bacteroidia</taxon>
        <taxon>Bacteroidales</taxon>
        <taxon>Bacteroidaceae</taxon>
        <taxon>Bacteroides</taxon>
    </lineage>
</organism>
<name>A0A4Q5GLL0_9BACE</name>
<comment type="caution">
    <text evidence="3">The sequence shown here is derived from an EMBL/GenBank/DDBJ whole genome shotgun (WGS) entry which is preliminary data.</text>
</comment>
<evidence type="ECO:0000313" key="5">
    <source>
        <dbReference type="Proteomes" id="UP000335496"/>
    </source>
</evidence>
<feature type="compositionally biased region" description="Acidic residues" evidence="1">
    <location>
        <begin position="72"/>
        <end position="84"/>
    </location>
</feature>
<feature type="region of interest" description="Disordered" evidence="1">
    <location>
        <begin position="30"/>
        <end position="93"/>
    </location>
</feature>
<reference evidence="3 4" key="2">
    <citation type="journal article" date="2019" name="Science, e1252229">
        <title>Invertible promoters mediate bacterial phase variation, antibiotic resistance, and host adaptation in the gut.</title>
        <authorList>
            <person name="Jiang X."/>
            <person name="Hall A.B."/>
            <person name="Arthur T.D."/>
            <person name="Plichta D.R."/>
            <person name="Covington C.T."/>
            <person name="Poyet M."/>
            <person name="Crothers J."/>
            <person name="Moses P.L."/>
            <person name="Tolonen A.C."/>
            <person name="Vlamakis H."/>
            <person name="Alm E.J."/>
            <person name="Xavier R.J."/>
        </authorList>
    </citation>
    <scope>NUCLEOTIDE SEQUENCE [LARGE SCALE GENOMIC DNA]</scope>
    <source>
        <strain evidence="4">bj_0095</strain>
        <strain evidence="3">Bj_0095</strain>
    </source>
</reference>
<protein>
    <recommendedName>
        <fullName evidence="6">DUF3408 domain-containing protein</fullName>
    </recommendedName>
</protein>
<evidence type="ECO:0000313" key="2">
    <source>
        <dbReference type="EMBL" id="KAA5269317.1"/>
    </source>
</evidence>
<dbReference type="GO" id="GO:0006355">
    <property type="term" value="P:regulation of DNA-templated transcription"/>
    <property type="evidence" value="ECO:0007669"/>
    <property type="project" value="InterPro"/>
</dbReference>
<dbReference type="Proteomes" id="UP000291917">
    <property type="component" value="Unassembled WGS sequence"/>
</dbReference>
<dbReference type="EMBL" id="VVZX01000035">
    <property type="protein sequence ID" value="KAA5269317.1"/>
    <property type="molecule type" value="Genomic_DNA"/>
</dbReference>
<sequence length="165" mass="18413">MADEKKNTGKPKTSMFALVQAGKEEAKKVQNIKSVSSQQTSEEKIPEVLPEVQPETSAAEPASVGVPIPEEVIQESEEKTEEPSELPKASSPKGLSMLFVKREVKDTEAVKIPREFHQELKMLSTMSKTSMMQMLGNLIETFLEENQKEIASYKRKYLNGTLGKK</sequence>
<dbReference type="Gene3D" id="1.10.1220.10">
    <property type="entry name" value="Met repressor-like"/>
    <property type="match status" value="1"/>
</dbReference>
<keyword evidence="5" id="KW-1185">Reference proteome</keyword>
<dbReference type="RefSeq" id="WP_130089157.1">
    <property type="nucleotide sequence ID" value="NZ_RCXL01000037.1"/>
</dbReference>
<feature type="compositionally biased region" description="Polar residues" evidence="1">
    <location>
        <begin position="31"/>
        <end position="40"/>
    </location>
</feature>
<dbReference type="AlphaFoldDB" id="A0A4Q5GLL0"/>
<reference evidence="2 5" key="1">
    <citation type="journal article" date="2019" name="Nat. Med.">
        <title>A library of human gut bacterial isolates paired with longitudinal multiomics data enables mechanistic microbiome research.</title>
        <authorList>
            <person name="Poyet M."/>
            <person name="Groussin M."/>
            <person name="Gibbons S.M."/>
            <person name="Avila-Pacheco J."/>
            <person name="Jiang X."/>
            <person name="Kearney S.M."/>
            <person name="Perrotta A.R."/>
            <person name="Berdy B."/>
            <person name="Zhao S."/>
            <person name="Lieberman T.D."/>
            <person name="Swanson P.K."/>
            <person name="Smith M."/>
            <person name="Roesemann S."/>
            <person name="Alexander J.E."/>
            <person name="Rich S.A."/>
            <person name="Livny J."/>
            <person name="Vlamakis H."/>
            <person name="Clish C."/>
            <person name="Bullock K."/>
            <person name="Deik A."/>
            <person name="Scott J."/>
            <person name="Pierce K.A."/>
            <person name="Xavier R.J."/>
            <person name="Alm E.J."/>
        </authorList>
    </citation>
    <scope>NUCLEOTIDE SEQUENCE [LARGE SCALE GENOMIC DNA]</scope>
    <source>
        <strain evidence="2 5">BIOML-A1</strain>
    </source>
</reference>
<dbReference type="InterPro" id="IPR013321">
    <property type="entry name" value="Arc_rbn_hlx_hlx"/>
</dbReference>
<accession>A0A4Q5GLL0</accession>
<evidence type="ECO:0000313" key="3">
    <source>
        <dbReference type="EMBL" id="RYT69239.1"/>
    </source>
</evidence>
<gene>
    <name evidence="3" type="ORF">EAJ03_17325</name>
    <name evidence="2" type="ORF">F2Z23_17735</name>
</gene>
<evidence type="ECO:0000256" key="1">
    <source>
        <dbReference type="SAM" id="MobiDB-lite"/>
    </source>
</evidence>